<dbReference type="STRING" id="363999.A0A439CQJ1"/>
<dbReference type="Gene3D" id="3.40.50.1470">
    <property type="entry name" value="Peptidyl-tRNA hydrolase"/>
    <property type="match status" value="1"/>
</dbReference>
<organism evidence="6 7">
    <name type="scientific">Xylaria grammica</name>
    <dbReference type="NCBI Taxonomy" id="363999"/>
    <lineage>
        <taxon>Eukaryota</taxon>
        <taxon>Fungi</taxon>
        <taxon>Dikarya</taxon>
        <taxon>Ascomycota</taxon>
        <taxon>Pezizomycotina</taxon>
        <taxon>Sordariomycetes</taxon>
        <taxon>Xylariomycetidae</taxon>
        <taxon>Xylariales</taxon>
        <taxon>Xylariaceae</taxon>
        <taxon>Xylaria</taxon>
    </lineage>
</organism>
<dbReference type="PROSITE" id="PS01196">
    <property type="entry name" value="PEPT_TRNA_HYDROL_2"/>
    <property type="match status" value="1"/>
</dbReference>
<dbReference type="GO" id="GO:0000049">
    <property type="term" value="F:tRNA binding"/>
    <property type="evidence" value="ECO:0007669"/>
    <property type="project" value="UniProtKB-KW"/>
</dbReference>
<dbReference type="Proteomes" id="UP000286045">
    <property type="component" value="Unassembled WGS sequence"/>
</dbReference>
<dbReference type="AlphaFoldDB" id="A0A439CQJ1"/>
<sequence>MSARNTSRRMLALVVSIGNQEPYFDCLHSAGHFALAAAQRALYPSQPQLASYRYGKKALSPHELAFVLVHDELEAPFGTVKIRNWESSHKGHNGVKSVKKSLDIPHAPNHLWSRITVGIGRPLERTPEVVSDYVLRKMSSYQQKTIDTEVGPKVIHCLRELEDEWGK</sequence>
<proteinExistence type="inferred from homology"/>
<evidence type="ECO:0000256" key="2">
    <source>
        <dbReference type="ARBA" id="ARBA00022555"/>
    </source>
</evidence>
<dbReference type="PANTHER" id="PTHR17224:SF1">
    <property type="entry name" value="PEPTIDYL-TRNA HYDROLASE"/>
    <property type="match status" value="1"/>
</dbReference>
<reference evidence="6 7" key="1">
    <citation type="submission" date="2018-12" db="EMBL/GenBank/DDBJ databases">
        <title>Draft genome sequence of Xylaria grammica IHI A82.</title>
        <authorList>
            <person name="Buettner E."/>
            <person name="Kellner H."/>
        </authorList>
    </citation>
    <scope>NUCLEOTIDE SEQUENCE [LARGE SCALE GENOMIC DNA]</scope>
    <source>
        <strain evidence="6 7">IHI A82</strain>
    </source>
</reference>
<evidence type="ECO:0000256" key="1">
    <source>
        <dbReference type="ARBA" id="ARBA00013260"/>
    </source>
</evidence>
<dbReference type="InterPro" id="IPR036416">
    <property type="entry name" value="Pept_tRNA_hydro_sf"/>
</dbReference>
<keyword evidence="7" id="KW-1185">Reference proteome</keyword>
<dbReference type="EMBL" id="RYZI01000571">
    <property type="protein sequence ID" value="RWA04424.1"/>
    <property type="molecule type" value="Genomic_DNA"/>
</dbReference>
<accession>A0A439CQJ1</accession>
<evidence type="ECO:0000313" key="7">
    <source>
        <dbReference type="Proteomes" id="UP000286045"/>
    </source>
</evidence>
<dbReference type="PANTHER" id="PTHR17224">
    <property type="entry name" value="PEPTIDYL-TRNA HYDROLASE"/>
    <property type="match status" value="1"/>
</dbReference>
<name>A0A439CQJ1_9PEZI</name>
<dbReference type="InterPro" id="IPR001328">
    <property type="entry name" value="Pept_tRNA_hydro"/>
</dbReference>
<dbReference type="Pfam" id="PF01195">
    <property type="entry name" value="Pept_tRNA_hydro"/>
    <property type="match status" value="1"/>
</dbReference>
<evidence type="ECO:0000256" key="3">
    <source>
        <dbReference type="ARBA" id="ARBA00022801"/>
    </source>
</evidence>
<comment type="caution">
    <text evidence="6">The sequence shown here is derived from an EMBL/GenBank/DDBJ whole genome shotgun (WGS) entry which is preliminary data.</text>
</comment>
<evidence type="ECO:0000256" key="4">
    <source>
        <dbReference type="ARBA" id="ARBA00022884"/>
    </source>
</evidence>
<keyword evidence="2" id="KW-0820">tRNA-binding</keyword>
<gene>
    <name evidence="6" type="ORF">EKO27_g10681</name>
</gene>
<comment type="similarity">
    <text evidence="5">Belongs to the PTH family.</text>
</comment>
<protein>
    <recommendedName>
        <fullName evidence="1">peptidyl-tRNA hydrolase</fullName>
        <ecNumber evidence="1">3.1.1.29</ecNumber>
    </recommendedName>
</protein>
<dbReference type="GO" id="GO:0004045">
    <property type="term" value="F:peptidyl-tRNA hydrolase activity"/>
    <property type="evidence" value="ECO:0007669"/>
    <property type="project" value="UniProtKB-EC"/>
</dbReference>
<evidence type="ECO:0000313" key="6">
    <source>
        <dbReference type="EMBL" id="RWA04424.1"/>
    </source>
</evidence>
<dbReference type="InterPro" id="IPR018171">
    <property type="entry name" value="Pept_tRNA_hydro_CS"/>
</dbReference>
<keyword evidence="3" id="KW-0378">Hydrolase</keyword>
<evidence type="ECO:0000256" key="5">
    <source>
        <dbReference type="ARBA" id="ARBA00038063"/>
    </source>
</evidence>
<dbReference type="SUPFAM" id="SSF53178">
    <property type="entry name" value="Peptidyl-tRNA hydrolase-like"/>
    <property type="match status" value="1"/>
</dbReference>
<keyword evidence="4" id="KW-0694">RNA-binding</keyword>
<dbReference type="EC" id="3.1.1.29" evidence="1"/>